<dbReference type="SUPFAM" id="SSF69304">
    <property type="entry name" value="Tricorn protease N-terminal domain"/>
    <property type="match status" value="1"/>
</dbReference>
<reference evidence="1 2" key="1">
    <citation type="submission" date="2019-03" db="EMBL/GenBank/DDBJ databases">
        <title>Genomic Encyclopedia of Archaeal and Bacterial Type Strains, Phase II (KMG-II): from individual species to whole genera.</title>
        <authorList>
            <person name="Goeker M."/>
        </authorList>
    </citation>
    <scope>NUCLEOTIDE SEQUENCE [LARGE SCALE GENOMIC DNA]</scope>
    <source>
        <strain evidence="1 2">DSM 28353</strain>
    </source>
</reference>
<comment type="caution">
    <text evidence="1">The sequence shown here is derived from an EMBL/GenBank/DDBJ whole genome shotgun (WGS) entry which is preliminary data.</text>
</comment>
<protein>
    <submittedName>
        <fullName evidence="1">Uncharacterized protein</fullName>
    </submittedName>
</protein>
<proteinExistence type="predicted"/>
<dbReference type="AlphaFoldDB" id="A0A4R6WC82"/>
<dbReference type="PROSITE" id="PS51257">
    <property type="entry name" value="PROKAR_LIPOPROTEIN"/>
    <property type="match status" value="1"/>
</dbReference>
<keyword evidence="2" id="KW-1185">Reference proteome</keyword>
<name>A0A4R6WC82_9SPHI</name>
<gene>
    <name evidence="1" type="ORF">CLV99_3954</name>
</gene>
<dbReference type="EMBL" id="SNYV01000017">
    <property type="protein sequence ID" value="TDQ75354.1"/>
    <property type="molecule type" value="Genomic_DNA"/>
</dbReference>
<organism evidence="1 2">
    <name type="scientific">Sphingobacterium yanglingense</name>
    <dbReference type="NCBI Taxonomy" id="1437280"/>
    <lineage>
        <taxon>Bacteria</taxon>
        <taxon>Pseudomonadati</taxon>
        <taxon>Bacteroidota</taxon>
        <taxon>Sphingobacteriia</taxon>
        <taxon>Sphingobacteriales</taxon>
        <taxon>Sphingobacteriaceae</taxon>
        <taxon>Sphingobacterium</taxon>
    </lineage>
</organism>
<sequence>MKLFRPSLYFGLLSVLGLLFSCVSPDSSKEILPEYALYLLNEDGSNTFFLKESLQDTGKSLEIDVPSKEFTREYIQKKGIFYHFKERNDYFIRYQLDANNQMVATDSILFKDGYLENYLWKNDTDTLLLFTVEKKTTAHARMYVVDTKNFTLLREEPLPFPSSIVDFNLLSIGVVDFVDDKLWIAYCYSKFLTADDYTTSDTMYYATLDFSSLEVLNLQKDTRSSYPGGINTVQSYSARNEQGDFYFMSCPGVALGNNLTKPTAIFRKKKGMHEVDTSYMLDISSIIHNHAYGFWYIGDQKAIIRSEQRNLYTDFSNHHLTFQFEYYLVDLSTKKLEKINIPLDKGTRKENVLVQGNDVYFAIDSEGNKHEIWRYAIDNGQVERISSVSNSASYILRLGFLK</sequence>
<dbReference type="RefSeq" id="WP_133586119.1">
    <property type="nucleotide sequence ID" value="NZ_SNYV01000017.1"/>
</dbReference>
<accession>A0A4R6WC82</accession>
<evidence type="ECO:0000313" key="1">
    <source>
        <dbReference type="EMBL" id="TDQ75354.1"/>
    </source>
</evidence>
<evidence type="ECO:0000313" key="2">
    <source>
        <dbReference type="Proteomes" id="UP000295292"/>
    </source>
</evidence>
<dbReference type="Proteomes" id="UP000295292">
    <property type="component" value="Unassembled WGS sequence"/>
</dbReference>
<dbReference type="OrthoDB" id="736172at2"/>